<dbReference type="SUPFAM" id="SSF56601">
    <property type="entry name" value="beta-lactamase/transpeptidase-like"/>
    <property type="match status" value="1"/>
</dbReference>
<dbReference type="GO" id="GO:0071555">
    <property type="term" value="P:cell wall organization"/>
    <property type="evidence" value="ECO:0007669"/>
    <property type="project" value="TreeGrafter"/>
</dbReference>
<organism evidence="6 7">
    <name type="scientific">candidate division WWE3 bacterium RIFOXYB1_FULL_42_27</name>
    <dbReference type="NCBI Taxonomy" id="1802638"/>
    <lineage>
        <taxon>Bacteria</taxon>
        <taxon>Katanobacteria</taxon>
    </lineage>
</organism>
<dbReference type="SUPFAM" id="SSF56519">
    <property type="entry name" value="Penicillin binding protein dimerisation domain"/>
    <property type="match status" value="1"/>
</dbReference>
<dbReference type="InterPro" id="IPR012338">
    <property type="entry name" value="Beta-lactam/transpept-like"/>
</dbReference>
<reference evidence="6 7" key="1">
    <citation type="journal article" date="2016" name="Nat. Commun.">
        <title>Thousands of microbial genomes shed light on interconnected biogeochemical processes in an aquifer system.</title>
        <authorList>
            <person name="Anantharaman K."/>
            <person name="Brown C.T."/>
            <person name="Hug L.A."/>
            <person name="Sharon I."/>
            <person name="Castelle C.J."/>
            <person name="Probst A.J."/>
            <person name="Thomas B.C."/>
            <person name="Singh A."/>
            <person name="Wilkins M.J."/>
            <person name="Karaoz U."/>
            <person name="Brodie E.L."/>
            <person name="Williams K.H."/>
            <person name="Hubbard S.S."/>
            <person name="Banfield J.F."/>
        </authorList>
    </citation>
    <scope>NUCLEOTIDE SEQUENCE [LARGE SCALE GENOMIC DNA]</scope>
</reference>
<accession>A0A1F4VZK2</accession>
<protein>
    <recommendedName>
        <fullName evidence="8">Penicillin-binding protein transpeptidase domain-containing protein</fullName>
    </recommendedName>
</protein>
<evidence type="ECO:0008006" key="8">
    <source>
        <dbReference type="Google" id="ProtNLM"/>
    </source>
</evidence>
<dbReference type="GO" id="GO:0005886">
    <property type="term" value="C:plasma membrane"/>
    <property type="evidence" value="ECO:0007669"/>
    <property type="project" value="TreeGrafter"/>
</dbReference>
<keyword evidence="3" id="KW-1133">Transmembrane helix</keyword>
<sequence length="611" mass="67900">MKNTRTKKRAFLELRLNSLIVLFLVGFIAVIFRLFQIQVLGHEKFEKMGQDQYWTVQEISAGRGSISSSDGFLLAGTVDNYLMYGEPKVVENKTQTAHILAEYLASIEPEVIQDEEVKEVVLKPGFEYYYKSIFDNLNLDLYWVSLKKNLSHEQMLAIQKFGIEGIGFEKEPKRYYPEGTLASHVLGFVASDEKGEKTGYYGIEGALNEDLQGKMGRILEERDATGNPILAGGYRKANPLPGRNIVLTIDRSVQYMVERMIKDGVEKYDAVSGNVIVMDPYTGKVIAMANYPTYDPSDFSVGDSETIADGEQTRKKVERRNLSIQQTYEPGSVMKPMTVSTAVDLGLVSSTTTYEDAGPVYYSGYKVDNWDLKHHGVLTVQRLLELSNNIGAAWVGHKVGAENLRSYLVNFGYGKRTGIELQGEDTGVIPAISDWSDITLANISFGQGISATPLQVLNAFNVIANGGTLYQPLIIEKIDDGKKILEVRPKRLRQVIKQETATEMVSMLENAAVSGEAKFYVLKDYKIAGKTGTAQIPEKGGYSADKTNATFVGFLSGDRKISMIVKLEEPKTSVYASLTSVPLWMDIMSELVKFYGIAPDRIPDPQVSQLN</sequence>
<dbReference type="Proteomes" id="UP000177955">
    <property type="component" value="Unassembled WGS sequence"/>
</dbReference>
<dbReference type="Pfam" id="PF00905">
    <property type="entry name" value="Transpeptidase"/>
    <property type="match status" value="1"/>
</dbReference>
<proteinExistence type="predicted"/>
<dbReference type="EMBL" id="MEVV01000022">
    <property type="protein sequence ID" value="OGC62617.1"/>
    <property type="molecule type" value="Genomic_DNA"/>
</dbReference>
<dbReference type="PANTHER" id="PTHR30627">
    <property type="entry name" value="PEPTIDOGLYCAN D,D-TRANSPEPTIDASE"/>
    <property type="match status" value="1"/>
</dbReference>
<comment type="subcellular location">
    <subcellularLocation>
        <location evidence="1">Membrane</location>
    </subcellularLocation>
</comment>
<evidence type="ECO:0000259" key="4">
    <source>
        <dbReference type="Pfam" id="PF00905"/>
    </source>
</evidence>
<dbReference type="Gene3D" id="3.90.1310.10">
    <property type="entry name" value="Penicillin-binding protein 2a (Domain 2)"/>
    <property type="match status" value="1"/>
</dbReference>
<comment type="caution">
    <text evidence="6">The sequence shown here is derived from an EMBL/GenBank/DDBJ whole genome shotgun (WGS) entry which is preliminary data.</text>
</comment>
<feature type="domain" description="Penicillin-binding protein transpeptidase" evidence="4">
    <location>
        <begin position="275"/>
        <end position="588"/>
    </location>
</feature>
<dbReference type="InterPro" id="IPR050515">
    <property type="entry name" value="Beta-lactam/transpept"/>
</dbReference>
<dbReference type="Pfam" id="PF03717">
    <property type="entry name" value="PBP_dimer"/>
    <property type="match status" value="1"/>
</dbReference>
<evidence type="ECO:0000259" key="5">
    <source>
        <dbReference type="Pfam" id="PF03717"/>
    </source>
</evidence>
<evidence type="ECO:0000256" key="1">
    <source>
        <dbReference type="ARBA" id="ARBA00004370"/>
    </source>
</evidence>
<keyword evidence="3" id="KW-0812">Transmembrane</keyword>
<evidence type="ECO:0000256" key="2">
    <source>
        <dbReference type="ARBA" id="ARBA00023136"/>
    </source>
</evidence>
<evidence type="ECO:0000313" key="6">
    <source>
        <dbReference type="EMBL" id="OGC62617.1"/>
    </source>
</evidence>
<dbReference type="InterPro" id="IPR036138">
    <property type="entry name" value="PBP_dimer_sf"/>
</dbReference>
<feature type="domain" description="Penicillin-binding protein dimerisation" evidence="5">
    <location>
        <begin position="59"/>
        <end position="229"/>
    </location>
</feature>
<gene>
    <name evidence="6" type="ORF">A2399_00810</name>
</gene>
<feature type="transmembrane region" description="Helical" evidence="3">
    <location>
        <begin position="12"/>
        <end position="35"/>
    </location>
</feature>
<dbReference type="InterPro" id="IPR001460">
    <property type="entry name" value="PCN-bd_Tpept"/>
</dbReference>
<dbReference type="InterPro" id="IPR005311">
    <property type="entry name" value="PBP_dimer"/>
</dbReference>
<dbReference type="GO" id="GO:0008658">
    <property type="term" value="F:penicillin binding"/>
    <property type="evidence" value="ECO:0007669"/>
    <property type="project" value="InterPro"/>
</dbReference>
<dbReference type="Gene3D" id="3.30.450.330">
    <property type="match status" value="1"/>
</dbReference>
<name>A0A1F4VZK2_UNCKA</name>
<keyword evidence="2 3" id="KW-0472">Membrane</keyword>
<evidence type="ECO:0000256" key="3">
    <source>
        <dbReference type="SAM" id="Phobius"/>
    </source>
</evidence>
<evidence type="ECO:0000313" key="7">
    <source>
        <dbReference type="Proteomes" id="UP000177955"/>
    </source>
</evidence>
<dbReference type="Gene3D" id="3.40.710.10">
    <property type="entry name" value="DD-peptidase/beta-lactamase superfamily"/>
    <property type="match status" value="1"/>
</dbReference>
<dbReference type="PANTHER" id="PTHR30627:SF1">
    <property type="entry name" value="PEPTIDOGLYCAN D,D-TRANSPEPTIDASE FTSI"/>
    <property type="match status" value="1"/>
</dbReference>
<dbReference type="AlphaFoldDB" id="A0A1F4VZK2"/>